<keyword evidence="1" id="KW-1133">Transmembrane helix</keyword>
<protein>
    <submittedName>
        <fullName evidence="2">Uncharacterized protein</fullName>
    </submittedName>
</protein>
<proteinExistence type="predicted"/>
<gene>
    <name evidence="2" type="ORF">HDF16_006411</name>
</gene>
<comment type="caution">
    <text evidence="2">The sequence shown here is derived from an EMBL/GenBank/DDBJ whole genome shotgun (WGS) entry which is preliminary data.</text>
</comment>
<evidence type="ECO:0000313" key="2">
    <source>
        <dbReference type="EMBL" id="MBB5061675.1"/>
    </source>
</evidence>
<sequence length="139" mass="15232">MENNPHTVRKLQAGGVISILYLLLIGALEAYSAAATTLDRNSAFPSWEPRLGWALFVLPCILIASLVLLHGRHSRCGYALALMNLCLYAGFMIFEWFAYPGQPASKEAAWQVGGFYSGLFSAALLAARFLKNKTQAIHV</sequence>
<organism evidence="2 3">
    <name type="scientific">Granulicella aggregans</name>
    <dbReference type="NCBI Taxonomy" id="474949"/>
    <lineage>
        <taxon>Bacteria</taxon>
        <taxon>Pseudomonadati</taxon>
        <taxon>Acidobacteriota</taxon>
        <taxon>Terriglobia</taxon>
        <taxon>Terriglobales</taxon>
        <taxon>Acidobacteriaceae</taxon>
        <taxon>Granulicella</taxon>
    </lineage>
</organism>
<dbReference type="Proteomes" id="UP000540989">
    <property type="component" value="Unassembled WGS sequence"/>
</dbReference>
<dbReference type="EMBL" id="JACHIP010000082">
    <property type="protein sequence ID" value="MBB5061675.1"/>
    <property type="molecule type" value="Genomic_DNA"/>
</dbReference>
<dbReference type="AlphaFoldDB" id="A0A7W7ZKM0"/>
<feature type="transmembrane region" description="Helical" evidence="1">
    <location>
        <begin position="12"/>
        <end position="31"/>
    </location>
</feature>
<evidence type="ECO:0000256" key="1">
    <source>
        <dbReference type="SAM" id="Phobius"/>
    </source>
</evidence>
<feature type="transmembrane region" description="Helical" evidence="1">
    <location>
        <begin position="51"/>
        <end position="69"/>
    </location>
</feature>
<reference evidence="2 3" key="1">
    <citation type="submission" date="2020-08" db="EMBL/GenBank/DDBJ databases">
        <title>Genomic Encyclopedia of Type Strains, Phase IV (KMG-V): Genome sequencing to study the core and pangenomes of soil and plant-associated prokaryotes.</title>
        <authorList>
            <person name="Whitman W."/>
        </authorList>
    </citation>
    <scope>NUCLEOTIDE SEQUENCE [LARGE SCALE GENOMIC DNA]</scope>
    <source>
        <strain evidence="2 3">M8UP14</strain>
    </source>
</reference>
<accession>A0A7W7ZKM0</accession>
<feature type="transmembrane region" description="Helical" evidence="1">
    <location>
        <begin position="109"/>
        <end position="130"/>
    </location>
</feature>
<feature type="transmembrane region" description="Helical" evidence="1">
    <location>
        <begin position="76"/>
        <end position="97"/>
    </location>
</feature>
<keyword evidence="1" id="KW-0472">Membrane</keyword>
<keyword evidence="3" id="KW-1185">Reference proteome</keyword>
<keyword evidence="1" id="KW-0812">Transmembrane</keyword>
<name>A0A7W7ZKM0_9BACT</name>
<evidence type="ECO:0000313" key="3">
    <source>
        <dbReference type="Proteomes" id="UP000540989"/>
    </source>
</evidence>